<name>A0A059F3V6_9MICR</name>
<evidence type="ECO:0000256" key="1">
    <source>
        <dbReference type="SAM" id="Phobius"/>
    </source>
</evidence>
<dbReference type="VEuPathDB" id="MicrosporidiaDB:H312_00606"/>
<keyword evidence="3" id="KW-1185">Reference proteome</keyword>
<protein>
    <recommendedName>
        <fullName evidence="4">GOLD domain-containing protein</fullName>
    </recommendedName>
</protein>
<keyword evidence="1" id="KW-0472">Membrane</keyword>
<reference evidence="2 3" key="2">
    <citation type="submission" date="2014-03" db="EMBL/GenBank/DDBJ databases">
        <title>The Genome Sequence of Anncaliia algerae insect isolate PRA339.</title>
        <authorList>
            <consortium name="The Broad Institute Genome Sequencing Platform"/>
            <consortium name="The Broad Institute Genome Sequencing Center for Infectious Disease"/>
            <person name="Cuomo C."/>
            <person name="Becnel J."/>
            <person name="Sanscrainte N."/>
            <person name="Walker B."/>
            <person name="Young S.K."/>
            <person name="Zeng Q."/>
            <person name="Gargeya S."/>
            <person name="Fitzgerald M."/>
            <person name="Haas B."/>
            <person name="Abouelleil A."/>
            <person name="Alvarado L."/>
            <person name="Arachchi H.M."/>
            <person name="Berlin A.M."/>
            <person name="Chapman S.B."/>
            <person name="Dewar J."/>
            <person name="Goldberg J."/>
            <person name="Griggs A."/>
            <person name="Gujja S."/>
            <person name="Hansen M."/>
            <person name="Howarth C."/>
            <person name="Imamovic A."/>
            <person name="Larimer J."/>
            <person name="McCowan C."/>
            <person name="Murphy C."/>
            <person name="Neiman D."/>
            <person name="Pearson M."/>
            <person name="Priest M."/>
            <person name="Roberts A."/>
            <person name="Saif S."/>
            <person name="Shea T."/>
            <person name="Sisk P."/>
            <person name="Sykes S."/>
            <person name="Wortman J."/>
            <person name="Nusbaum C."/>
            <person name="Birren B."/>
        </authorList>
    </citation>
    <scope>NUCLEOTIDE SEQUENCE [LARGE SCALE GENOMIC DNA]</scope>
    <source>
        <strain evidence="2 3">PRA339</strain>
    </source>
</reference>
<keyword evidence="1" id="KW-1133">Transmembrane helix</keyword>
<accession>A0A059F3V6</accession>
<dbReference type="EMBL" id="KK365134">
    <property type="protein sequence ID" value="KCZ81963.1"/>
    <property type="molecule type" value="Genomic_DNA"/>
</dbReference>
<keyword evidence="1" id="KW-0812">Transmembrane</keyword>
<dbReference type="AlphaFoldDB" id="A0A059F3V6"/>
<evidence type="ECO:0000313" key="3">
    <source>
        <dbReference type="Proteomes" id="UP000030655"/>
    </source>
</evidence>
<dbReference type="OrthoDB" id="2188403at2759"/>
<evidence type="ECO:0008006" key="4">
    <source>
        <dbReference type="Google" id="ProtNLM"/>
    </source>
</evidence>
<evidence type="ECO:0000313" key="2">
    <source>
        <dbReference type="EMBL" id="KCZ81963.1"/>
    </source>
</evidence>
<gene>
    <name evidence="2" type="ORF">H312_00606</name>
</gene>
<feature type="transmembrane region" description="Helical" evidence="1">
    <location>
        <begin position="173"/>
        <end position="193"/>
    </location>
</feature>
<sequence length="209" mass="24596">MFLLISFIYGFIYDPKLSKKYTEFKDLVKDTVILAEYEYYEYKGKNEFKTANEDSDKFNAVFRALYDVENKPTQVSYYRKEERNDSFFFVAPKTGSYLFEITNEGDKNLCMRINIYEGAKGEHRILSSADAQVRDVRNRIRNALTYANKISETHVSDNLEKDEFLSSLKTMKIVIVISVLLKFAVVLITHFVFGKRMKKFWAQKKIINE</sequence>
<organism evidence="2 3">
    <name type="scientific">Anncaliia algerae PRA339</name>
    <dbReference type="NCBI Taxonomy" id="1288291"/>
    <lineage>
        <taxon>Eukaryota</taxon>
        <taxon>Fungi</taxon>
        <taxon>Fungi incertae sedis</taxon>
        <taxon>Microsporidia</taxon>
        <taxon>Tubulinosematoidea</taxon>
        <taxon>Tubulinosematidae</taxon>
        <taxon>Anncaliia</taxon>
    </lineage>
</organism>
<proteinExistence type="predicted"/>
<reference evidence="3" key="1">
    <citation type="submission" date="2013-02" db="EMBL/GenBank/DDBJ databases">
        <authorList>
            <consortium name="The Broad Institute Genome Sequencing Platform"/>
            <person name="Cuomo C."/>
            <person name="Becnel J."/>
            <person name="Sanscrainte N."/>
            <person name="Walker B."/>
            <person name="Young S.K."/>
            <person name="Zeng Q."/>
            <person name="Gargeya S."/>
            <person name="Fitzgerald M."/>
            <person name="Haas B."/>
            <person name="Abouelleil A."/>
            <person name="Alvarado L."/>
            <person name="Arachchi H.M."/>
            <person name="Berlin A.M."/>
            <person name="Chapman S.B."/>
            <person name="Dewar J."/>
            <person name="Goldberg J."/>
            <person name="Griggs A."/>
            <person name="Gujja S."/>
            <person name="Hansen M."/>
            <person name="Howarth C."/>
            <person name="Imamovic A."/>
            <person name="Larimer J."/>
            <person name="McCowan C."/>
            <person name="Murphy C."/>
            <person name="Neiman D."/>
            <person name="Pearson M."/>
            <person name="Priest M."/>
            <person name="Roberts A."/>
            <person name="Saif S."/>
            <person name="Shea T."/>
            <person name="Sisk P."/>
            <person name="Sykes S."/>
            <person name="Wortman J."/>
            <person name="Nusbaum C."/>
            <person name="Birren B."/>
        </authorList>
    </citation>
    <scope>NUCLEOTIDE SEQUENCE [LARGE SCALE GENOMIC DNA]</scope>
    <source>
        <strain evidence="3">PRA339</strain>
    </source>
</reference>
<dbReference type="Proteomes" id="UP000030655">
    <property type="component" value="Unassembled WGS sequence"/>
</dbReference>
<dbReference type="HOGENOM" id="CLU_1399319_0_0_1"/>